<evidence type="ECO:0000256" key="1">
    <source>
        <dbReference type="SAM" id="MobiDB-lite"/>
    </source>
</evidence>
<gene>
    <name evidence="2" type="ORF">BCR36DRAFT_20488</name>
</gene>
<dbReference type="EMBL" id="MCFH01000012">
    <property type="protein sequence ID" value="ORX53761.1"/>
    <property type="molecule type" value="Genomic_DNA"/>
</dbReference>
<feature type="compositionally biased region" description="Acidic residues" evidence="1">
    <location>
        <begin position="44"/>
        <end position="58"/>
    </location>
</feature>
<reference evidence="2 3" key="1">
    <citation type="submission" date="2016-08" db="EMBL/GenBank/DDBJ databases">
        <title>Genomes of anaerobic fungi encode conserved fungal cellulosomes for biomass hydrolysis.</title>
        <authorList>
            <consortium name="DOE Joint Genome Institute"/>
            <person name="Haitjema C.H."/>
            <person name="Gilmore S.P."/>
            <person name="Henske J.K."/>
            <person name="Solomon K.V."/>
            <person name="De Groot R."/>
            <person name="Kuo A."/>
            <person name="Mondo S.J."/>
            <person name="Salamov A.A."/>
            <person name="Labutti K."/>
            <person name="Zhao Z."/>
            <person name="Chiniquy J."/>
            <person name="Barry K."/>
            <person name="Brewer H.M."/>
            <person name="Purvine S.O."/>
            <person name="Wright A.T."/>
            <person name="Boxma B."/>
            <person name="Van Alen T."/>
            <person name="Hackstein J.H."/>
            <person name="Baker S.E."/>
            <person name="Grigoriev I.V."/>
            <person name="O'Malley M.A."/>
        </authorList>
    </citation>
    <scope>NUCLEOTIDE SEQUENCE [LARGE SCALE GENOMIC DNA]</scope>
    <source>
        <strain evidence="3">finn</strain>
    </source>
</reference>
<dbReference type="Proteomes" id="UP000193719">
    <property type="component" value="Unassembled WGS sequence"/>
</dbReference>
<feature type="compositionally biased region" description="Basic and acidic residues" evidence="1">
    <location>
        <begin position="68"/>
        <end position="77"/>
    </location>
</feature>
<evidence type="ECO:0008006" key="4">
    <source>
        <dbReference type="Google" id="ProtNLM"/>
    </source>
</evidence>
<organism evidence="2 3">
    <name type="scientific">Piromyces finnis</name>
    <dbReference type="NCBI Taxonomy" id="1754191"/>
    <lineage>
        <taxon>Eukaryota</taxon>
        <taxon>Fungi</taxon>
        <taxon>Fungi incertae sedis</taxon>
        <taxon>Chytridiomycota</taxon>
        <taxon>Chytridiomycota incertae sedis</taxon>
        <taxon>Neocallimastigomycetes</taxon>
        <taxon>Neocallimastigales</taxon>
        <taxon>Neocallimastigaceae</taxon>
        <taxon>Piromyces</taxon>
    </lineage>
</organism>
<dbReference type="OrthoDB" id="442921at2759"/>
<proteinExistence type="predicted"/>
<dbReference type="STRING" id="1754191.A0A1Y1VFN1"/>
<dbReference type="Gene3D" id="3.10.20.90">
    <property type="entry name" value="Phosphatidylinositol 3-kinase Catalytic Subunit, Chain A, domain 1"/>
    <property type="match status" value="1"/>
</dbReference>
<feature type="region of interest" description="Disordered" evidence="1">
    <location>
        <begin position="22"/>
        <end position="77"/>
    </location>
</feature>
<keyword evidence="3" id="KW-1185">Reference proteome</keyword>
<evidence type="ECO:0000313" key="3">
    <source>
        <dbReference type="Proteomes" id="UP000193719"/>
    </source>
</evidence>
<reference evidence="2 3" key="2">
    <citation type="submission" date="2016-08" db="EMBL/GenBank/DDBJ databases">
        <title>Pervasive Adenine N6-methylation of Active Genes in Fungi.</title>
        <authorList>
            <consortium name="DOE Joint Genome Institute"/>
            <person name="Mondo S.J."/>
            <person name="Dannebaum R.O."/>
            <person name="Kuo R.C."/>
            <person name="Labutti K."/>
            <person name="Haridas S."/>
            <person name="Kuo A."/>
            <person name="Salamov A."/>
            <person name="Ahrendt S.R."/>
            <person name="Lipzen A."/>
            <person name="Sullivan W."/>
            <person name="Andreopoulos W.B."/>
            <person name="Clum A."/>
            <person name="Lindquist E."/>
            <person name="Daum C."/>
            <person name="Ramamoorthy G.K."/>
            <person name="Gryganskyi A."/>
            <person name="Culley D."/>
            <person name="Magnuson J.K."/>
            <person name="James T.Y."/>
            <person name="O'Malley M.A."/>
            <person name="Stajich J.E."/>
            <person name="Spatafora J.W."/>
            <person name="Visel A."/>
            <person name="Grigoriev I.V."/>
        </authorList>
    </citation>
    <scope>NUCLEOTIDE SEQUENCE [LARGE SCALE GENOMIC DNA]</scope>
    <source>
        <strain evidence="3">finn</strain>
    </source>
</reference>
<dbReference type="AlphaFoldDB" id="A0A1Y1VFN1"/>
<evidence type="ECO:0000313" key="2">
    <source>
        <dbReference type="EMBL" id="ORX53761.1"/>
    </source>
</evidence>
<name>A0A1Y1VFN1_9FUNG</name>
<accession>A0A1Y1VFN1</accession>
<sequence length="247" mass="28592">MKDIEDIKDIVDIKDIENIESRENKKSKKTEINNSMEEKRTFENIDELLSLEDEDSENEDIKPYSLKNDTKTDSDNDYEDIKNSINNLVPSVISEINKELDTQKALLDENTIEIETPIINDIKKKGDKSTKNDYSIKDLTEDDEDDVDMSSLGIYKKIHITFYGYKLLPNQQFARIYPITLEVPETAKFKTVFKAYCAGTQLNEDDMLFNYNNIEIFSTSTLKGLDMTSSLENYRIGKRIKILILIP</sequence>
<protein>
    <recommendedName>
        <fullName evidence="4">Ubiquitin-like domain-containing protein</fullName>
    </recommendedName>
</protein>
<comment type="caution">
    <text evidence="2">The sequence shown here is derived from an EMBL/GenBank/DDBJ whole genome shotgun (WGS) entry which is preliminary data.</text>
</comment>